<dbReference type="InterPro" id="IPR041436">
    <property type="entry name" value="RNAse_A_bac"/>
</dbReference>
<feature type="domain" description="Bacterial CdiA-CT RNAse A" evidence="1">
    <location>
        <begin position="90"/>
        <end position="181"/>
    </location>
</feature>
<evidence type="ECO:0000313" key="2">
    <source>
        <dbReference type="EMBL" id="MDZ5761768.1"/>
    </source>
</evidence>
<evidence type="ECO:0000313" key="3">
    <source>
        <dbReference type="Proteomes" id="UP001293791"/>
    </source>
</evidence>
<proteinExistence type="predicted"/>
<reference evidence="2 3" key="1">
    <citation type="submission" date="2023-02" db="EMBL/GenBank/DDBJ databases">
        <title>Host association and intracellularity evolved multiple times independently in the Rickettsiales.</title>
        <authorList>
            <person name="Castelli M."/>
            <person name="Nardi T."/>
            <person name="Gammuto L."/>
            <person name="Bellinzona G."/>
            <person name="Sabaneyeva E."/>
            <person name="Potekhin A."/>
            <person name="Serra V."/>
            <person name="Petroni G."/>
            <person name="Sassera D."/>
        </authorList>
    </citation>
    <scope>NUCLEOTIDE SEQUENCE [LARGE SCALE GENOMIC DNA]</scope>
    <source>
        <strain evidence="2 3">BOD18</strain>
    </source>
</reference>
<dbReference type="Proteomes" id="UP001293791">
    <property type="component" value="Unassembled WGS sequence"/>
</dbReference>
<dbReference type="Pfam" id="PF18431">
    <property type="entry name" value="RNAse_A_bac"/>
    <property type="match status" value="1"/>
</dbReference>
<comment type="caution">
    <text evidence="2">The sequence shown here is derived from an EMBL/GenBank/DDBJ whole genome shotgun (WGS) entry which is preliminary data.</text>
</comment>
<protein>
    <recommendedName>
        <fullName evidence="1">Bacterial CdiA-CT RNAse A domain-containing protein</fullName>
    </recommendedName>
</protein>
<sequence length="204" mass="22752">MFINFLTITSILAFGGVKLGDSNLFRAPLCKEMHLVYHTHQCHKSRLALRPLNKSTCCANAALSSVSKISRLYNITQHSICNCNKINKNISISYKQLLANYKAGDVASSYYNRKIAEEAIKAAFLVDGGKIQRWVADENSQEVLIMKYIANKDVGYGINPRTGSIIKMRGVALVLKKEKKCELKIEACYPIDASKIDKQDSAVM</sequence>
<accession>A0ABU5L6M3</accession>
<gene>
    <name evidence="2" type="ORF">Cyrtocomes_00126</name>
</gene>
<keyword evidence="3" id="KW-1185">Reference proteome</keyword>
<dbReference type="EMBL" id="JARGYT010000004">
    <property type="protein sequence ID" value="MDZ5761768.1"/>
    <property type="molecule type" value="Genomic_DNA"/>
</dbReference>
<name>A0ABU5L6M3_9RICK</name>
<dbReference type="RefSeq" id="WP_322497278.1">
    <property type="nucleotide sequence ID" value="NZ_JARGYT010000004.1"/>
</dbReference>
<organism evidence="2 3">
    <name type="scientific">Candidatus Cyrtobacter comes</name>
    <dbReference type="NCBI Taxonomy" id="675776"/>
    <lineage>
        <taxon>Bacteria</taxon>
        <taxon>Pseudomonadati</taxon>
        <taxon>Pseudomonadota</taxon>
        <taxon>Alphaproteobacteria</taxon>
        <taxon>Rickettsiales</taxon>
        <taxon>Candidatus Midichloriaceae</taxon>
        <taxon>Candidatus Cyrtobacter</taxon>
    </lineage>
</organism>
<evidence type="ECO:0000259" key="1">
    <source>
        <dbReference type="Pfam" id="PF18431"/>
    </source>
</evidence>